<evidence type="ECO:0000256" key="4">
    <source>
        <dbReference type="SAM" id="SignalP"/>
    </source>
</evidence>
<dbReference type="InterPro" id="IPR003599">
    <property type="entry name" value="Ig_sub"/>
</dbReference>
<dbReference type="PANTHER" id="PTHR24100">
    <property type="entry name" value="BUTYROPHILIN"/>
    <property type="match status" value="1"/>
</dbReference>
<accession>A0A3P9DA68</accession>
<feature type="domain" description="Ig-like" evidence="5">
    <location>
        <begin position="6"/>
        <end position="117"/>
    </location>
</feature>
<evidence type="ECO:0000256" key="2">
    <source>
        <dbReference type="ARBA" id="ARBA00023136"/>
    </source>
</evidence>
<dbReference type="Ensembl" id="ENSMZET00005032623.1">
    <property type="protein sequence ID" value="ENSMZEP00005031595.1"/>
    <property type="gene ID" value="ENSMZEG00005023568.1"/>
</dbReference>
<dbReference type="Proteomes" id="UP000265160">
    <property type="component" value="Unplaced"/>
</dbReference>
<dbReference type="PANTHER" id="PTHR24100:SF151">
    <property type="entry name" value="ICOS LIGAND"/>
    <property type="match status" value="1"/>
</dbReference>
<dbReference type="SMART" id="SM00409">
    <property type="entry name" value="IG"/>
    <property type="match status" value="1"/>
</dbReference>
<dbReference type="InterPro" id="IPR050504">
    <property type="entry name" value="IgSF_BTN/MOG"/>
</dbReference>
<dbReference type="AlphaFoldDB" id="A0A3P9DA68"/>
<feature type="chain" id="PRO_5018276878" description="Ig-like domain-containing protein" evidence="4">
    <location>
        <begin position="22"/>
        <end position="147"/>
    </location>
</feature>
<feature type="signal peptide" evidence="4">
    <location>
        <begin position="1"/>
        <end position="21"/>
    </location>
</feature>
<keyword evidence="3" id="KW-0393">Immunoglobulin domain</keyword>
<dbReference type="SMART" id="SM00408">
    <property type="entry name" value="IGc2"/>
    <property type="match status" value="1"/>
</dbReference>
<dbReference type="GO" id="GO:0009897">
    <property type="term" value="C:external side of plasma membrane"/>
    <property type="evidence" value="ECO:0007669"/>
    <property type="project" value="TreeGrafter"/>
</dbReference>
<dbReference type="SUPFAM" id="SSF48726">
    <property type="entry name" value="Immunoglobulin"/>
    <property type="match status" value="1"/>
</dbReference>
<reference evidence="6" key="2">
    <citation type="submission" date="2025-09" db="UniProtKB">
        <authorList>
            <consortium name="Ensembl"/>
        </authorList>
    </citation>
    <scope>IDENTIFICATION</scope>
</reference>
<dbReference type="InterPro" id="IPR007110">
    <property type="entry name" value="Ig-like_dom"/>
</dbReference>
<dbReference type="GO" id="GO:0001817">
    <property type="term" value="P:regulation of cytokine production"/>
    <property type="evidence" value="ECO:0007669"/>
    <property type="project" value="TreeGrafter"/>
</dbReference>
<dbReference type="Gene3D" id="2.60.40.10">
    <property type="entry name" value="Immunoglobulins"/>
    <property type="match status" value="1"/>
</dbReference>
<dbReference type="InterPro" id="IPR036179">
    <property type="entry name" value="Ig-like_dom_sf"/>
</dbReference>
<dbReference type="InterPro" id="IPR003598">
    <property type="entry name" value="Ig_sub2"/>
</dbReference>
<evidence type="ECO:0000313" key="7">
    <source>
        <dbReference type="Proteomes" id="UP000265160"/>
    </source>
</evidence>
<keyword evidence="4" id="KW-0732">Signal</keyword>
<proteinExistence type="predicted"/>
<evidence type="ECO:0000256" key="3">
    <source>
        <dbReference type="ARBA" id="ARBA00023319"/>
    </source>
</evidence>
<evidence type="ECO:0000313" key="6">
    <source>
        <dbReference type="Ensembl" id="ENSMZEP00005031595.1"/>
    </source>
</evidence>
<evidence type="ECO:0000259" key="5">
    <source>
        <dbReference type="PROSITE" id="PS50835"/>
    </source>
</evidence>
<dbReference type="GeneTree" id="ENSGT00940000165931"/>
<reference evidence="6" key="1">
    <citation type="submission" date="2025-08" db="UniProtKB">
        <authorList>
            <consortium name="Ensembl"/>
        </authorList>
    </citation>
    <scope>IDENTIFICATION</scope>
</reference>
<comment type="subcellular location">
    <subcellularLocation>
        <location evidence="1">Membrane</location>
    </subcellularLocation>
</comment>
<dbReference type="SMART" id="SM00406">
    <property type="entry name" value="IGv"/>
    <property type="match status" value="1"/>
</dbReference>
<evidence type="ECO:0000256" key="1">
    <source>
        <dbReference type="ARBA" id="ARBA00004370"/>
    </source>
</evidence>
<dbReference type="GO" id="GO:0005102">
    <property type="term" value="F:signaling receptor binding"/>
    <property type="evidence" value="ECO:0007669"/>
    <property type="project" value="TreeGrafter"/>
</dbReference>
<name>A0A3P9DA68_9CICH</name>
<keyword evidence="2" id="KW-0472">Membrane</keyword>
<organism evidence="6 7">
    <name type="scientific">Maylandia zebra</name>
    <name type="common">zebra mbuna</name>
    <dbReference type="NCBI Taxonomy" id="106582"/>
    <lineage>
        <taxon>Eukaryota</taxon>
        <taxon>Metazoa</taxon>
        <taxon>Chordata</taxon>
        <taxon>Craniata</taxon>
        <taxon>Vertebrata</taxon>
        <taxon>Euteleostomi</taxon>
        <taxon>Actinopterygii</taxon>
        <taxon>Neopterygii</taxon>
        <taxon>Teleostei</taxon>
        <taxon>Neoteleostei</taxon>
        <taxon>Acanthomorphata</taxon>
        <taxon>Ovalentaria</taxon>
        <taxon>Cichlomorphae</taxon>
        <taxon>Cichliformes</taxon>
        <taxon>Cichlidae</taxon>
        <taxon>African cichlids</taxon>
        <taxon>Pseudocrenilabrinae</taxon>
        <taxon>Haplochromini</taxon>
        <taxon>Maylandia</taxon>
        <taxon>Maylandia zebra complex</taxon>
    </lineage>
</organism>
<protein>
    <recommendedName>
        <fullName evidence="5">Ig-like domain-containing protein</fullName>
    </recommendedName>
</protein>
<sequence length="147" mass="17142">QFARGPLMLVLLLVFIELETGNVTLPCRARNNSKILTVEWHRPDLQPKYVLLFRDGNIDPDNQHQSFKNRVDLQDRKMKDGNVSLILKNVTINDSGTYECQVFLEETRSLQKRANLSGDPITASWLLMFVCKDQIWLLIYCNIVHYY</sequence>
<dbReference type="PROSITE" id="PS50835">
    <property type="entry name" value="IG_LIKE"/>
    <property type="match status" value="1"/>
</dbReference>
<dbReference type="InterPro" id="IPR013783">
    <property type="entry name" value="Ig-like_fold"/>
</dbReference>
<dbReference type="GO" id="GO:0050852">
    <property type="term" value="P:T cell receptor signaling pathway"/>
    <property type="evidence" value="ECO:0007669"/>
    <property type="project" value="TreeGrafter"/>
</dbReference>
<keyword evidence="7" id="KW-1185">Reference proteome</keyword>
<dbReference type="InterPro" id="IPR013106">
    <property type="entry name" value="Ig_V-set"/>
</dbReference>
<dbReference type="Pfam" id="PF07686">
    <property type="entry name" value="V-set"/>
    <property type="match status" value="1"/>
</dbReference>